<feature type="region of interest" description="Disordered" evidence="2">
    <location>
        <begin position="8"/>
        <end position="38"/>
    </location>
</feature>
<protein>
    <submittedName>
        <fullName evidence="4">PaaI family thioesterase</fullName>
    </submittedName>
</protein>
<dbReference type="PANTHER" id="PTHR42856:SF1">
    <property type="entry name" value="ACYL-COENZYME A THIOESTERASE PAAI"/>
    <property type="match status" value="1"/>
</dbReference>
<dbReference type="CDD" id="cd03443">
    <property type="entry name" value="PaaI_thioesterase"/>
    <property type="match status" value="1"/>
</dbReference>
<dbReference type="GO" id="GO:0016289">
    <property type="term" value="F:acyl-CoA hydrolase activity"/>
    <property type="evidence" value="ECO:0007669"/>
    <property type="project" value="UniProtKB-ARBA"/>
</dbReference>
<feature type="domain" description="Thioesterase" evidence="3">
    <location>
        <begin position="91"/>
        <end position="163"/>
    </location>
</feature>
<gene>
    <name evidence="4" type="ORF">ENV52_13500</name>
</gene>
<dbReference type="EMBL" id="DTGR01000208">
    <property type="protein sequence ID" value="HHS30702.1"/>
    <property type="molecule type" value="Genomic_DNA"/>
</dbReference>
<accession>A0A7V6A5Q9</accession>
<dbReference type="SUPFAM" id="SSF54637">
    <property type="entry name" value="Thioesterase/thiol ester dehydrase-isomerase"/>
    <property type="match status" value="1"/>
</dbReference>
<dbReference type="AlphaFoldDB" id="A0A7V6A5Q9"/>
<proteinExistence type="predicted"/>
<dbReference type="InterPro" id="IPR052723">
    <property type="entry name" value="Acyl-CoA_thioesterase_PaaI"/>
</dbReference>
<dbReference type="NCBIfam" id="TIGR00369">
    <property type="entry name" value="unchar_dom_1"/>
    <property type="match status" value="1"/>
</dbReference>
<evidence type="ECO:0000256" key="1">
    <source>
        <dbReference type="ARBA" id="ARBA00022801"/>
    </source>
</evidence>
<sequence>MLLYKIRSSRPGSDRSRPNGCGSTAGGKTNFQSSIGGFNMDKPSAEFLPKLRERAAAQKIARHLGIELTEVSPGFARATMACREEMSNILGMVHGTALFALMDEVFQAAVNSHGTMAVALNLSLTFHQAPKFGEVLTATGREVHTSRRLATCLIEVTTQDGSRIASCQALAYRKGAPIEF</sequence>
<dbReference type="PANTHER" id="PTHR42856">
    <property type="entry name" value="ACYL-COENZYME A THIOESTERASE PAAI"/>
    <property type="match status" value="1"/>
</dbReference>
<dbReference type="InterPro" id="IPR029069">
    <property type="entry name" value="HotDog_dom_sf"/>
</dbReference>
<dbReference type="InterPro" id="IPR006683">
    <property type="entry name" value="Thioestr_dom"/>
</dbReference>
<evidence type="ECO:0000259" key="3">
    <source>
        <dbReference type="Pfam" id="PF03061"/>
    </source>
</evidence>
<organism evidence="4">
    <name type="scientific">Desulfobacca acetoxidans</name>
    <dbReference type="NCBI Taxonomy" id="60893"/>
    <lineage>
        <taxon>Bacteria</taxon>
        <taxon>Pseudomonadati</taxon>
        <taxon>Thermodesulfobacteriota</taxon>
        <taxon>Desulfobaccia</taxon>
        <taxon>Desulfobaccales</taxon>
        <taxon>Desulfobaccaceae</taxon>
        <taxon>Desulfobacca</taxon>
    </lineage>
</organism>
<dbReference type="InterPro" id="IPR003736">
    <property type="entry name" value="PAAI_dom"/>
</dbReference>
<dbReference type="Gene3D" id="3.10.129.10">
    <property type="entry name" value="Hotdog Thioesterase"/>
    <property type="match status" value="1"/>
</dbReference>
<keyword evidence="1" id="KW-0378">Hydrolase</keyword>
<feature type="compositionally biased region" description="Polar residues" evidence="2">
    <location>
        <begin position="26"/>
        <end position="36"/>
    </location>
</feature>
<reference evidence="4" key="1">
    <citation type="journal article" date="2020" name="mSystems">
        <title>Genome- and Community-Level Interaction Insights into Carbon Utilization and Element Cycling Functions of Hydrothermarchaeota in Hydrothermal Sediment.</title>
        <authorList>
            <person name="Zhou Z."/>
            <person name="Liu Y."/>
            <person name="Xu W."/>
            <person name="Pan J."/>
            <person name="Luo Z.H."/>
            <person name="Li M."/>
        </authorList>
    </citation>
    <scope>NUCLEOTIDE SEQUENCE [LARGE SCALE GENOMIC DNA]</scope>
    <source>
        <strain evidence="4">SpSt-767</strain>
    </source>
</reference>
<evidence type="ECO:0000256" key="2">
    <source>
        <dbReference type="SAM" id="MobiDB-lite"/>
    </source>
</evidence>
<evidence type="ECO:0000313" key="4">
    <source>
        <dbReference type="EMBL" id="HHS30702.1"/>
    </source>
</evidence>
<dbReference type="Pfam" id="PF03061">
    <property type="entry name" value="4HBT"/>
    <property type="match status" value="1"/>
</dbReference>
<name>A0A7V6A5Q9_9BACT</name>
<comment type="caution">
    <text evidence="4">The sequence shown here is derived from an EMBL/GenBank/DDBJ whole genome shotgun (WGS) entry which is preliminary data.</text>
</comment>